<name>A0A1W1ZPR3_9BACT</name>
<dbReference type="SUPFAM" id="SSF52266">
    <property type="entry name" value="SGNH hydrolase"/>
    <property type="match status" value="1"/>
</dbReference>
<dbReference type="AlphaFoldDB" id="A0A1W1ZPR3"/>
<dbReference type="GO" id="GO:0016788">
    <property type="term" value="F:hydrolase activity, acting on ester bonds"/>
    <property type="evidence" value="ECO:0007669"/>
    <property type="project" value="UniProtKB-ARBA"/>
</dbReference>
<dbReference type="STRING" id="1121400.SAMN02746065_10389"/>
<dbReference type="InterPro" id="IPR036514">
    <property type="entry name" value="SGNH_hydro_sf"/>
</dbReference>
<dbReference type="Gene3D" id="3.40.50.1110">
    <property type="entry name" value="SGNH hydrolase"/>
    <property type="match status" value="1"/>
</dbReference>
<evidence type="ECO:0000256" key="1">
    <source>
        <dbReference type="SAM" id="Phobius"/>
    </source>
</evidence>
<organism evidence="2 3">
    <name type="scientific">Desulfocicer vacuolatum DSM 3385</name>
    <dbReference type="NCBI Taxonomy" id="1121400"/>
    <lineage>
        <taxon>Bacteria</taxon>
        <taxon>Pseudomonadati</taxon>
        <taxon>Thermodesulfobacteriota</taxon>
        <taxon>Desulfobacteria</taxon>
        <taxon>Desulfobacterales</taxon>
        <taxon>Desulfobacteraceae</taxon>
        <taxon>Desulfocicer</taxon>
    </lineage>
</organism>
<keyword evidence="1" id="KW-0472">Membrane</keyword>
<keyword evidence="1" id="KW-0812">Transmembrane</keyword>
<sequence>MFLKVRNIAFVVFICFVLFYFFYEKNNGGASVDDLREDVPESWQKLSNKRIFFGHQSVGYNIIDGIRQLLDENPQIQLEILEKKEVLNILPGQLRHFKIGTNEDPESKTKDFAKILEPANQKGVVDVAFHKYCYIDFNKDTDIEKVFSNYKKQMDWMKSKYQHVRFVHFTVPLTAIQRGPKAWVKKILGKPVGGMATNIKRNQFNLKLLEAYDGIDPIFDLARVQSTRPDGSLVYFTEKNKRYLSLYDGYSDDGGHLNKRGQKNVASRLLTFLAGVE</sequence>
<evidence type="ECO:0000313" key="3">
    <source>
        <dbReference type="Proteomes" id="UP000192418"/>
    </source>
</evidence>
<reference evidence="2 3" key="1">
    <citation type="submission" date="2017-04" db="EMBL/GenBank/DDBJ databases">
        <authorList>
            <person name="Afonso C.L."/>
            <person name="Miller P.J."/>
            <person name="Scott M.A."/>
            <person name="Spackman E."/>
            <person name="Goraichik I."/>
            <person name="Dimitrov K.M."/>
            <person name="Suarez D.L."/>
            <person name="Swayne D.E."/>
        </authorList>
    </citation>
    <scope>NUCLEOTIDE SEQUENCE [LARGE SCALE GENOMIC DNA]</scope>
    <source>
        <strain evidence="2 3">DSM 3385</strain>
    </source>
</reference>
<keyword evidence="3" id="KW-1185">Reference proteome</keyword>
<keyword evidence="1" id="KW-1133">Transmembrane helix</keyword>
<protein>
    <recommendedName>
        <fullName evidence="4">SGNH/GDSL hydrolase family protein</fullName>
    </recommendedName>
</protein>
<feature type="transmembrane region" description="Helical" evidence="1">
    <location>
        <begin position="7"/>
        <end position="23"/>
    </location>
</feature>
<gene>
    <name evidence="2" type="ORF">SAMN02746065_10389</name>
</gene>
<evidence type="ECO:0008006" key="4">
    <source>
        <dbReference type="Google" id="ProtNLM"/>
    </source>
</evidence>
<evidence type="ECO:0000313" key="2">
    <source>
        <dbReference type="EMBL" id="SMC50386.1"/>
    </source>
</evidence>
<proteinExistence type="predicted"/>
<accession>A0A1W1ZPR3</accession>
<dbReference type="OrthoDB" id="7064934at2"/>
<dbReference type="EMBL" id="FWXY01000003">
    <property type="protein sequence ID" value="SMC50386.1"/>
    <property type="molecule type" value="Genomic_DNA"/>
</dbReference>
<dbReference type="RefSeq" id="WP_084067067.1">
    <property type="nucleotide sequence ID" value="NZ_FWXY01000003.1"/>
</dbReference>
<dbReference type="Proteomes" id="UP000192418">
    <property type="component" value="Unassembled WGS sequence"/>
</dbReference>